<name>A0ABU4SVU3_9PSEU</name>
<evidence type="ECO:0000256" key="1">
    <source>
        <dbReference type="SAM" id="MobiDB-lite"/>
    </source>
</evidence>
<dbReference type="Proteomes" id="UP001285521">
    <property type="component" value="Unassembled WGS sequence"/>
</dbReference>
<dbReference type="EMBL" id="JAXAVW010000004">
    <property type="protein sequence ID" value="MDX8030026.1"/>
    <property type="molecule type" value="Genomic_DNA"/>
</dbReference>
<reference evidence="2 3" key="1">
    <citation type="submission" date="2023-11" db="EMBL/GenBank/DDBJ databases">
        <title>Lentzea sokolovensis, sp. nov., Lentzea kristufkii, sp. nov., and Lentzea miocenensis, sp. nov., rare actinobacteria from Sokolov Coal Basin, Miocene lacustrine sediment, Czech Republic.</title>
        <authorList>
            <person name="Lara A."/>
            <person name="Kotroba L."/>
            <person name="Nouioui I."/>
            <person name="Neumann-Schaal M."/>
            <person name="Mast Y."/>
            <person name="Chronakova A."/>
        </authorList>
    </citation>
    <scope>NUCLEOTIDE SEQUENCE [LARGE SCALE GENOMIC DNA]</scope>
    <source>
        <strain evidence="2 3">BCCO 10_0856</strain>
    </source>
</reference>
<organism evidence="2 3">
    <name type="scientific">Lentzea miocenica</name>
    <dbReference type="NCBI Taxonomy" id="3095431"/>
    <lineage>
        <taxon>Bacteria</taxon>
        <taxon>Bacillati</taxon>
        <taxon>Actinomycetota</taxon>
        <taxon>Actinomycetes</taxon>
        <taxon>Pseudonocardiales</taxon>
        <taxon>Pseudonocardiaceae</taxon>
        <taxon>Lentzea</taxon>
    </lineage>
</organism>
<dbReference type="InterPro" id="IPR024520">
    <property type="entry name" value="DUF3558"/>
</dbReference>
<feature type="compositionally biased region" description="Low complexity" evidence="1">
    <location>
        <begin position="31"/>
        <end position="45"/>
    </location>
</feature>
<proteinExistence type="predicted"/>
<gene>
    <name evidence="2" type="ORF">SK803_07375</name>
</gene>
<evidence type="ECO:0000313" key="2">
    <source>
        <dbReference type="EMBL" id="MDX8030026.1"/>
    </source>
</evidence>
<dbReference type="Pfam" id="PF12079">
    <property type="entry name" value="DUF3558"/>
    <property type="match status" value="1"/>
</dbReference>
<protein>
    <submittedName>
        <fullName evidence="2">DUF3558 domain-containing protein</fullName>
    </submittedName>
</protein>
<feature type="region of interest" description="Disordered" evidence="1">
    <location>
        <begin position="19"/>
        <end position="50"/>
    </location>
</feature>
<accession>A0ABU4SVU3</accession>
<dbReference type="RefSeq" id="WP_319965015.1">
    <property type="nucleotide sequence ID" value="NZ_JAXAVW010000004.1"/>
</dbReference>
<comment type="caution">
    <text evidence="2">The sequence shown here is derived from an EMBL/GenBank/DDBJ whole genome shotgun (WGS) entry which is preliminary data.</text>
</comment>
<keyword evidence="3" id="KW-1185">Reference proteome</keyword>
<feature type="compositionally biased region" description="Polar residues" evidence="1">
    <location>
        <begin position="19"/>
        <end position="29"/>
    </location>
</feature>
<dbReference type="PROSITE" id="PS51257">
    <property type="entry name" value="PROKAR_LIPOPROTEIN"/>
    <property type="match status" value="1"/>
</dbReference>
<evidence type="ECO:0000313" key="3">
    <source>
        <dbReference type="Proteomes" id="UP001285521"/>
    </source>
</evidence>
<sequence>MLRLAVPFVLAAVLTGCSSQQPGTPSAGDQTGAAPTTGSSAGTAPVDRPKAVDMKTLDPCSLVTPETKAALAIRTVQSAPVDADYGEGSKACGTSFEDRNFTWGIHTVVNGGVDRLKRTVGKESQLTELKVAGYPAYLAKGESGAGSPQCEIYFDAHDEQLLLVSVIAGWGSSATADSACEKVKPLAEAAGAVLAKK</sequence>